<protein>
    <submittedName>
        <fullName evidence="2">DUF2663 family protein</fullName>
    </submittedName>
</protein>
<dbReference type="Proteomes" id="UP001596022">
    <property type="component" value="Unassembled WGS sequence"/>
</dbReference>
<dbReference type="EMBL" id="JBHSFW010000001">
    <property type="protein sequence ID" value="MFC4617841.1"/>
    <property type="molecule type" value="Genomic_DNA"/>
</dbReference>
<dbReference type="RefSeq" id="WP_376844860.1">
    <property type="nucleotide sequence ID" value="NZ_JBHSFW010000001.1"/>
</dbReference>
<keyword evidence="3" id="KW-1185">Reference proteome</keyword>
<evidence type="ECO:0000256" key="1">
    <source>
        <dbReference type="SAM" id="Phobius"/>
    </source>
</evidence>
<evidence type="ECO:0000313" key="3">
    <source>
        <dbReference type="Proteomes" id="UP001596022"/>
    </source>
</evidence>
<comment type="caution">
    <text evidence="2">The sequence shown here is derived from an EMBL/GenBank/DDBJ whole genome shotgun (WGS) entry which is preliminary data.</text>
</comment>
<gene>
    <name evidence="2" type="ORF">ACFO4N_03755</name>
</gene>
<keyword evidence="1" id="KW-0472">Membrane</keyword>
<name>A0ABV9GKQ9_9BACL</name>
<accession>A0ABV9GKQ9</accession>
<dbReference type="Pfam" id="PF10864">
    <property type="entry name" value="DUF2663"/>
    <property type="match status" value="1"/>
</dbReference>
<keyword evidence="1" id="KW-0812">Transmembrane</keyword>
<organism evidence="2 3">
    <name type="scientific">Camelliibacillus cellulosilyticus</name>
    <dbReference type="NCBI Taxonomy" id="2174486"/>
    <lineage>
        <taxon>Bacteria</taxon>
        <taxon>Bacillati</taxon>
        <taxon>Bacillota</taxon>
        <taxon>Bacilli</taxon>
        <taxon>Bacillales</taxon>
        <taxon>Sporolactobacillaceae</taxon>
        <taxon>Camelliibacillus</taxon>
    </lineage>
</organism>
<proteinExistence type="predicted"/>
<sequence>MEDLEALRREGRITEVTYQILIRLVKRKDKKEIYKHWKFLIGCVLLLIYGAVLYYLFIGFANTEPNPAMIAFIFDNHRLWQLGFVLLVSLFVWKFINKKYDDADDDYEDLRKEIIDRGDELWFRQMDTQVRAEVLEILDAKLKINLYHK</sequence>
<feature type="transmembrane region" description="Helical" evidence="1">
    <location>
        <begin position="37"/>
        <end position="58"/>
    </location>
</feature>
<feature type="transmembrane region" description="Helical" evidence="1">
    <location>
        <begin position="78"/>
        <end position="96"/>
    </location>
</feature>
<reference evidence="3" key="1">
    <citation type="journal article" date="2019" name="Int. J. Syst. Evol. Microbiol.">
        <title>The Global Catalogue of Microorganisms (GCM) 10K type strain sequencing project: providing services to taxonomists for standard genome sequencing and annotation.</title>
        <authorList>
            <consortium name="The Broad Institute Genomics Platform"/>
            <consortium name="The Broad Institute Genome Sequencing Center for Infectious Disease"/>
            <person name="Wu L."/>
            <person name="Ma J."/>
        </authorList>
    </citation>
    <scope>NUCLEOTIDE SEQUENCE [LARGE SCALE GENOMIC DNA]</scope>
    <source>
        <strain evidence="3">CGMCC 1.16306</strain>
    </source>
</reference>
<dbReference type="InterPro" id="IPR020210">
    <property type="entry name" value="Uncharacterised_YpbF_TM"/>
</dbReference>
<evidence type="ECO:0000313" key="2">
    <source>
        <dbReference type="EMBL" id="MFC4617841.1"/>
    </source>
</evidence>
<keyword evidence="1" id="KW-1133">Transmembrane helix</keyword>